<gene>
    <name evidence="2" type="ORF">H9L09_08795</name>
</gene>
<dbReference type="SUPFAM" id="SSF54427">
    <property type="entry name" value="NTF2-like"/>
    <property type="match status" value="1"/>
</dbReference>
<dbReference type="InterPro" id="IPR032710">
    <property type="entry name" value="NTF2-like_dom_sf"/>
</dbReference>
<evidence type="ECO:0000313" key="2">
    <source>
        <dbReference type="EMBL" id="QNN54403.1"/>
    </source>
</evidence>
<protein>
    <submittedName>
        <fullName evidence="2">Nuclear transport factor 2 family protein</fullName>
    </submittedName>
</protein>
<dbReference type="KEGG" id="nmes:H9L09_08795"/>
<evidence type="ECO:0000259" key="1">
    <source>
        <dbReference type="Pfam" id="PF12680"/>
    </source>
</evidence>
<reference evidence="2 3" key="1">
    <citation type="submission" date="2020-08" db="EMBL/GenBank/DDBJ databases">
        <title>Genome sequence of Nocardioides mesophilus KACC 16243T.</title>
        <authorList>
            <person name="Hyun D.-W."/>
            <person name="Bae J.-W."/>
        </authorList>
    </citation>
    <scope>NUCLEOTIDE SEQUENCE [LARGE SCALE GENOMIC DNA]</scope>
    <source>
        <strain evidence="2 3">KACC 16243</strain>
    </source>
</reference>
<dbReference type="InterPro" id="IPR037401">
    <property type="entry name" value="SnoaL-like"/>
</dbReference>
<dbReference type="Proteomes" id="UP000515947">
    <property type="component" value="Chromosome"/>
</dbReference>
<dbReference type="Gene3D" id="3.10.450.50">
    <property type="match status" value="1"/>
</dbReference>
<name>A0A7G9RFM8_9ACTN</name>
<sequence>MRWWLVGSYIRRNRVTDQTLTREEVIQRNLEAVEAHFHNETPETIQQAIALYTDDIYWEGPSRGLVFDNAGDALAGYHDIFKSLVIHKHTHLRRFATEEFVFDDCIYEATYVEDHMANFPFPAGTKVSMRLAHVFEMRDGKIAKEIAYEIIREAGGPTDNDNIPAGSEVTVFE</sequence>
<proteinExistence type="predicted"/>
<dbReference type="Pfam" id="PF12680">
    <property type="entry name" value="SnoaL_2"/>
    <property type="match status" value="1"/>
</dbReference>
<evidence type="ECO:0000313" key="3">
    <source>
        <dbReference type="Proteomes" id="UP000515947"/>
    </source>
</evidence>
<accession>A0A7G9RFM8</accession>
<feature type="domain" description="SnoaL-like" evidence="1">
    <location>
        <begin position="33"/>
        <end position="144"/>
    </location>
</feature>
<organism evidence="2 3">
    <name type="scientific">Nocardioides mesophilus</name>
    <dbReference type="NCBI Taxonomy" id="433659"/>
    <lineage>
        <taxon>Bacteria</taxon>
        <taxon>Bacillati</taxon>
        <taxon>Actinomycetota</taxon>
        <taxon>Actinomycetes</taxon>
        <taxon>Propionibacteriales</taxon>
        <taxon>Nocardioidaceae</taxon>
        <taxon>Nocardioides</taxon>
    </lineage>
</organism>
<dbReference type="AlphaFoldDB" id="A0A7G9RFM8"/>
<dbReference type="EMBL" id="CP060713">
    <property type="protein sequence ID" value="QNN54403.1"/>
    <property type="molecule type" value="Genomic_DNA"/>
</dbReference>
<keyword evidence="3" id="KW-1185">Reference proteome</keyword>